<feature type="domain" description="DUF4378" evidence="2">
    <location>
        <begin position="738"/>
        <end position="880"/>
    </location>
</feature>
<dbReference type="Pfam" id="PF14383">
    <property type="entry name" value="VARLMGL"/>
    <property type="match status" value="1"/>
</dbReference>
<feature type="compositionally biased region" description="Low complexity" evidence="1">
    <location>
        <begin position="501"/>
        <end position="511"/>
    </location>
</feature>
<protein>
    <recommendedName>
        <fullName evidence="6">DUF4378 domain-containing protein</fullName>
    </recommendedName>
</protein>
<gene>
    <name evidence="4" type="ORF">ZOSMA_41G00220</name>
</gene>
<dbReference type="Pfam" id="PF14309">
    <property type="entry name" value="DUF4378"/>
    <property type="match status" value="1"/>
</dbReference>
<evidence type="ECO:0000256" key="1">
    <source>
        <dbReference type="SAM" id="MobiDB-lite"/>
    </source>
</evidence>
<evidence type="ECO:0000259" key="3">
    <source>
        <dbReference type="Pfam" id="PF14383"/>
    </source>
</evidence>
<keyword evidence="5" id="KW-1185">Reference proteome</keyword>
<organism evidence="4 5">
    <name type="scientific">Zostera marina</name>
    <name type="common">Eelgrass</name>
    <dbReference type="NCBI Taxonomy" id="29655"/>
    <lineage>
        <taxon>Eukaryota</taxon>
        <taxon>Viridiplantae</taxon>
        <taxon>Streptophyta</taxon>
        <taxon>Embryophyta</taxon>
        <taxon>Tracheophyta</taxon>
        <taxon>Spermatophyta</taxon>
        <taxon>Magnoliopsida</taxon>
        <taxon>Liliopsida</taxon>
        <taxon>Zosteraceae</taxon>
        <taxon>Zostera</taxon>
    </lineage>
</organism>
<accession>A0A0K9P2J1</accession>
<evidence type="ECO:0008006" key="6">
    <source>
        <dbReference type="Google" id="ProtNLM"/>
    </source>
</evidence>
<dbReference type="PANTHER" id="PTHR21726">
    <property type="entry name" value="PHOSPHATIDYLINOSITOL N-ACETYLGLUCOSAMINYLTRANSFERASE SUBUNIT P DOWN SYNDROME CRITICAL REGION PROTEIN 5 -RELATED"/>
    <property type="match status" value="1"/>
</dbReference>
<feature type="compositionally biased region" description="Basic and acidic residues" evidence="1">
    <location>
        <begin position="34"/>
        <end position="57"/>
    </location>
</feature>
<evidence type="ECO:0000259" key="2">
    <source>
        <dbReference type="Pfam" id="PF14309"/>
    </source>
</evidence>
<name>A0A0K9P2J1_ZOSMR</name>
<dbReference type="InterPro" id="IPR032795">
    <property type="entry name" value="DUF3741-assoc"/>
</dbReference>
<dbReference type="InterPro" id="IPR025486">
    <property type="entry name" value="DUF4378"/>
</dbReference>
<proteinExistence type="predicted"/>
<dbReference type="EMBL" id="LFYR01001258">
    <property type="protein sequence ID" value="KMZ63179.1"/>
    <property type="molecule type" value="Genomic_DNA"/>
</dbReference>
<feature type="region of interest" description="Disordered" evidence="1">
    <location>
        <begin position="340"/>
        <end position="374"/>
    </location>
</feature>
<dbReference type="PANTHER" id="PTHR21726:SF29">
    <property type="entry name" value="EXPRESSED PROTEIN"/>
    <property type="match status" value="1"/>
</dbReference>
<feature type="region of interest" description="Disordered" evidence="1">
    <location>
        <begin position="501"/>
        <end position="538"/>
    </location>
</feature>
<dbReference type="STRING" id="29655.A0A0K9P2J1"/>
<dbReference type="OMA" id="SHYDGIS"/>
<evidence type="ECO:0000313" key="4">
    <source>
        <dbReference type="EMBL" id="KMZ63179.1"/>
    </source>
</evidence>
<reference evidence="5" key="1">
    <citation type="journal article" date="2016" name="Nature">
        <title>The genome of the seagrass Zostera marina reveals angiosperm adaptation to the sea.</title>
        <authorList>
            <person name="Olsen J.L."/>
            <person name="Rouze P."/>
            <person name="Verhelst B."/>
            <person name="Lin Y.-C."/>
            <person name="Bayer T."/>
            <person name="Collen J."/>
            <person name="Dattolo E."/>
            <person name="De Paoli E."/>
            <person name="Dittami S."/>
            <person name="Maumus F."/>
            <person name="Michel G."/>
            <person name="Kersting A."/>
            <person name="Lauritano C."/>
            <person name="Lohaus R."/>
            <person name="Toepel M."/>
            <person name="Tonon T."/>
            <person name="Vanneste K."/>
            <person name="Amirebrahimi M."/>
            <person name="Brakel J."/>
            <person name="Bostroem C."/>
            <person name="Chovatia M."/>
            <person name="Grimwood J."/>
            <person name="Jenkins J.W."/>
            <person name="Jueterbock A."/>
            <person name="Mraz A."/>
            <person name="Stam W.T."/>
            <person name="Tice H."/>
            <person name="Bornberg-Bauer E."/>
            <person name="Green P.J."/>
            <person name="Pearson G.A."/>
            <person name="Procaccini G."/>
            <person name="Duarte C.M."/>
            <person name="Schmutz J."/>
            <person name="Reusch T.B.H."/>
            <person name="Van de Peer Y."/>
        </authorList>
    </citation>
    <scope>NUCLEOTIDE SEQUENCE [LARGE SCALE GENOMIC DNA]</scope>
    <source>
        <strain evidence="5">cv. Finnish</strain>
    </source>
</reference>
<feature type="region of interest" description="Disordered" evidence="1">
    <location>
        <begin position="34"/>
        <end position="59"/>
    </location>
</feature>
<feature type="compositionally biased region" description="Basic and acidic residues" evidence="1">
    <location>
        <begin position="340"/>
        <end position="349"/>
    </location>
</feature>
<dbReference type="Proteomes" id="UP000036987">
    <property type="component" value="Unassembled WGS sequence"/>
</dbReference>
<dbReference type="OrthoDB" id="765769at2759"/>
<dbReference type="AlphaFoldDB" id="A0A0K9P2J1"/>
<feature type="compositionally biased region" description="Polar residues" evidence="1">
    <location>
        <begin position="524"/>
        <end position="533"/>
    </location>
</feature>
<feature type="domain" description="DUF3741" evidence="3">
    <location>
        <begin position="77"/>
        <end position="104"/>
    </location>
</feature>
<comment type="caution">
    <text evidence="4">The sequence shown here is derived from an EMBL/GenBank/DDBJ whole genome shotgun (WGS) entry which is preliminary data.</text>
</comment>
<evidence type="ECO:0000313" key="5">
    <source>
        <dbReference type="Proteomes" id="UP000036987"/>
    </source>
</evidence>
<sequence>MGADKSSSAKGGGGFFNLLDWNRKPRKRLFVPERVKEAAKSDDNSKPMRHQMNDGKDFGGLQKLMEIGDYSRSPSFTDDDSHGTRAPGVVARLMGLDSIPTTNTSEPFYTPVFEPRSFYGTQYQSTGPGFDVNNPLTIGLLRTEAYSRKHPDVKRQKMPSSPIEKFQTEVLPSRSAKNLPITYQKLLSPMKKSRFISFDDATHIMEAAVKIIEPRVHAHSNDTRISLLGSSRSLKSRDAKESAQSLQRMSTPLVLSKKHAGSNSVKHFKSQSLDKKCHSECNKGCRSISNRLDSNFIGTKSKGKSVSLAVQMEFNTHQSGRMNTLDKDSLMLKESDACKLEQPHRDQKNVRKNKIQQRVPISNSSGNNNNKQNCYIGKDKISTKSLAKNKQAKKSVSVGVSERTVSVNKLHGKTKNEHGKEGLETILVDKKRLLKSNKSSRKGTKADNNIYSEKNMHTTNIVVDRFEKHLPPDTFINEHKQWINDDRKKCMDVVSFSFSSPISKSSVSQSSTKMKQKHDARGRSNASNYNQANADDVKNKPVSSLQLDLINGEDLNNLLERKLSQLTLELESSPSSKVEDKQETISACTLQELLSSSLVPTFAATKEHEKDIRWNLDNIPNSDCCTSDGQITSEDSEKFQVLENDVECNSRKISCMQLDVEQPSPFSVLDTSLSYETFCCAVPSISGSGSFSACQNQDTIGMDFVRELSFIESDRGASDSSSSTLTQILDEEVTENVELVYVSDIMSAAESFGGGSLDPFIFEQLESKKSKLGGNSEYDRLNRKVLFDCICECLDMKHDSYLNIGYQTWSKGVKLVGKTASSEAIYQEISRWRLMKNIEVDEIINREMSKHFGKWGDFEVYAFEIGIMIQDKILGNLIDEIVHDLFLP</sequence>